<dbReference type="PANTHER" id="PTHR33295">
    <property type="entry name" value="ATPASE"/>
    <property type="match status" value="1"/>
</dbReference>
<gene>
    <name evidence="3" type="ORF">E7203_10160</name>
</gene>
<dbReference type="SUPFAM" id="SSF52540">
    <property type="entry name" value="P-loop containing nucleoside triphosphate hydrolases"/>
    <property type="match status" value="1"/>
</dbReference>
<dbReference type="InterPro" id="IPR027417">
    <property type="entry name" value="P-loop_NTPase"/>
</dbReference>
<keyword evidence="3" id="KW-0547">Nucleotide-binding</keyword>
<dbReference type="RefSeq" id="WP_303669987.1">
    <property type="nucleotide sequence ID" value="NZ_SVCA01000009.1"/>
</dbReference>
<evidence type="ECO:0000259" key="2">
    <source>
        <dbReference type="Pfam" id="PF13635"/>
    </source>
</evidence>
<reference evidence="3" key="1">
    <citation type="submission" date="2019-04" db="EMBL/GenBank/DDBJ databases">
        <title>Evolution of Biomass-Degrading Anaerobic Consortia Revealed by Metagenomics.</title>
        <authorList>
            <person name="Peng X."/>
        </authorList>
    </citation>
    <scope>NUCLEOTIDE SEQUENCE</scope>
    <source>
        <strain evidence="3">SIG242</strain>
    </source>
</reference>
<dbReference type="Proteomes" id="UP000772151">
    <property type="component" value="Unassembled WGS sequence"/>
</dbReference>
<dbReference type="Pfam" id="PF13635">
    <property type="entry name" value="DUF4143"/>
    <property type="match status" value="1"/>
</dbReference>
<feature type="domain" description="AAA" evidence="1">
    <location>
        <begin position="20"/>
        <end position="148"/>
    </location>
</feature>
<proteinExistence type="predicted"/>
<dbReference type="InterPro" id="IPR041682">
    <property type="entry name" value="AAA_14"/>
</dbReference>
<dbReference type="GO" id="GO:0005524">
    <property type="term" value="F:ATP binding"/>
    <property type="evidence" value="ECO:0007669"/>
    <property type="project" value="UniProtKB-KW"/>
</dbReference>
<evidence type="ECO:0000259" key="1">
    <source>
        <dbReference type="Pfam" id="PF13173"/>
    </source>
</evidence>
<comment type="caution">
    <text evidence="3">The sequence shown here is derived from an EMBL/GenBank/DDBJ whole genome shotgun (WGS) entry which is preliminary data.</text>
</comment>
<dbReference type="EMBL" id="SVCA01000009">
    <property type="protein sequence ID" value="MBE6085794.1"/>
    <property type="molecule type" value="Genomic_DNA"/>
</dbReference>
<dbReference type="PANTHER" id="PTHR33295:SF20">
    <property type="entry name" value="ATPASE"/>
    <property type="match status" value="1"/>
</dbReference>
<name>A0A927WQI6_SELRU</name>
<accession>A0A927WQI6</accession>
<feature type="domain" description="DUF4143" evidence="2">
    <location>
        <begin position="196"/>
        <end position="344"/>
    </location>
</feature>
<protein>
    <submittedName>
        <fullName evidence="3">ATP-binding protein</fullName>
    </submittedName>
</protein>
<sequence>MINRPKYLEQLRYWKERDVIKVVTGVRRCGKSTVLKLFRQELQQSGVPAENIIALNLEDFEGIDIVDYRQLLKYFMDRLQPVGMNYLFIDEIQQVAGFEKAVDALYVKDNCDVYITGSNANMLSGELATLLSGRYVKIKMQPLSFAEYVAAYPKQSPERLYMQYLQKGSFPYVTNIDEQVYVNQYLSGIFDTIILKDIMARKKCPDQILLKKIARFLFDNIGNPCSTKKIADTLTSMGTKTTVPTVEKYLSALQESFLFYHAERYDVKGKEYLKTGGKYYAVDMGLRRMVLGDKSPDMGHVLENIIYLELKRRWDEVYVGKAGDSEIDFVAMQNGERCYYQVAYTVMDNDGKTLKRELAPLKSVKDYYQRYLLTMDLVPPVSHEGIKQVYALDWLVGNSE</sequence>
<dbReference type="Pfam" id="PF13173">
    <property type="entry name" value="AAA_14"/>
    <property type="match status" value="1"/>
</dbReference>
<keyword evidence="3" id="KW-0067">ATP-binding</keyword>
<dbReference type="AlphaFoldDB" id="A0A927WQI6"/>
<organism evidence="3 4">
    <name type="scientific">Selenomonas ruminantium</name>
    <dbReference type="NCBI Taxonomy" id="971"/>
    <lineage>
        <taxon>Bacteria</taxon>
        <taxon>Bacillati</taxon>
        <taxon>Bacillota</taxon>
        <taxon>Negativicutes</taxon>
        <taxon>Selenomonadales</taxon>
        <taxon>Selenomonadaceae</taxon>
        <taxon>Selenomonas</taxon>
    </lineage>
</organism>
<dbReference type="InterPro" id="IPR025420">
    <property type="entry name" value="DUF4143"/>
</dbReference>
<dbReference type="Gene3D" id="3.40.50.300">
    <property type="entry name" value="P-loop containing nucleotide triphosphate hydrolases"/>
    <property type="match status" value="1"/>
</dbReference>
<evidence type="ECO:0000313" key="3">
    <source>
        <dbReference type="EMBL" id="MBE6085794.1"/>
    </source>
</evidence>
<evidence type="ECO:0000313" key="4">
    <source>
        <dbReference type="Proteomes" id="UP000772151"/>
    </source>
</evidence>